<protein>
    <submittedName>
        <fullName evidence="2">Chlororespiratory reduction 7</fullName>
    </submittedName>
</protein>
<dbReference type="WBParaSite" id="JU765_v2.g11513.t1">
    <property type="protein sequence ID" value="JU765_v2.g11513.t1"/>
    <property type="gene ID" value="JU765_v2.g11513"/>
</dbReference>
<evidence type="ECO:0000313" key="2">
    <source>
        <dbReference type="WBParaSite" id="JU765_v2.g11513.t1"/>
    </source>
</evidence>
<sequence>MSLCAGYRPGSPIKRSVPLFRPLCTTEKPTQLNWFSSALKSLNETSDYSQRRIVTNLPPPPLPPRGGTEQQQLQRKSLTSRWLESKESSSSTSSVETDDGSIDRKENIDEKELQKPLSAFGYPKPYGDNEIIEEQTRRSLETMSVVAEETEEDMEEEGAVKFIGQRPINEVWKSDDSGVVHRSDFLKSSTAYDSSESDEDDSPHAHLAAMYGIHRIGFYEPVSLIFIRG</sequence>
<evidence type="ECO:0000313" key="1">
    <source>
        <dbReference type="Proteomes" id="UP000887576"/>
    </source>
</evidence>
<reference evidence="2" key="1">
    <citation type="submission" date="2022-11" db="UniProtKB">
        <authorList>
            <consortium name="WormBaseParasite"/>
        </authorList>
    </citation>
    <scope>IDENTIFICATION</scope>
</reference>
<accession>A0AC34Q024</accession>
<dbReference type="Proteomes" id="UP000887576">
    <property type="component" value="Unplaced"/>
</dbReference>
<name>A0AC34Q024_9BILA</name>
<organism evidence="1 2">
    <name type="scientific">Panagrolaimus sp. JU765</name>
    <dbReference type="NCBI Taxonomy" id="591449"/>
    <lineage>
        <taxon>Eukaryota</taxon>
        <taxon>Metazoa</taxon>
        <taxon>Ecdysozoa</taxon>
        <taxon>Nematoda</taxon>
        <taxon>Chromadorea</taxon>
        <taxon>Rhabditida</taxon>
        <taxon>Tylenchina</taxon>
        <taxon>Panagrolaimomorpha</taxon>
        <taxon>Panagrolaimoidea</taxon>
        <taxon>Panagrolaimidae</taxon>
        <taxon>Panagrolaimus</taxon>
    </lineage>
</organism>
<proteinExistence type="predicted"/>